<dbReference type="PANTHER" id="PTHR34205">
    <property type="entry name" value="TRANSMEMBRANE PROTEIN"/>
    <property type="match status" value="1"/>
</dbReference>
<dbReference type="RefSeq" id="WP_264943461.1">
    <property type="nucleotide sequence ID" value="NZ_JAPDRA010000002.1"/>
</dbReference>
<dbReference type="EMBL" id="JBHTJG010000002">
    <property type="protein sequence ID" value="MFD0945733.1"/>
    <property type="molecule type" value="Genomic_DNA"/>
</dbReference>
<sequence>MARTITRYADFWPYYLREHAKPATRALHYAGTFLTFWFLLIAVGAGGWWWLAIPLAGYGFAWAAHFGVERNRPATFTYPLWSLLSDYRMFFLWFAGRLGPHLDQAGVGRG</sequence>
<dbReference type="InterPro" id="IPR009305">
    <property type="entry name" value="Mpo1-like"/>
</dbReference>
<accession>A0ABW3H2S8</accession>
<evidence type="ECO:0000256" key="1">
    <source>
        <dbReference type="SAM" id="Phobius"/>
    </source>
</evidence>
<name>A0ABW3H2S8_9SPHN</name>
<dbReference type="Proteomes" id="UP001596977">
    <property type="component" value="Unassembled WGS sequence"/>
</dbReference>
<keyword evidence="1" id="KW-0812">Transmembrane</keyword>
<dbReference type="PANTHER" id="PTHR34205:SF2">
    <property type="entry name" value="DUF962 DOMAIN-CONTAINING PROTEIN"/>
    <property type="match status" value="1"/>
</dbReference>
<keyword evidence="1" id="KW-0472">Membrane</keyword>
<organism evidence="2 3">
    <name type="scientific">Sphingomonas canadensis</name>
    <dbReference type="NCBI Taxonomy" id="1219257"/>
    <lineage>
        <taxon>Bacteria</taxon>
        <taxon>Pseudomonadati</taxon>
        <taxon>Pseudomonadota</taxon>
        <taxon>Alphaproteobacteria</taxon>
        <taxon>Sphingomonadales</taxon>
        <taxon>Sphingomonadaceae</taxon>
        <taxon>Sphingomonas</taxon>
    </lineage>
</organism>
<evidence type="ECO:0000313" key="3">
    <source>
        <dbReference type="Proteomes" id="UP001596977"/>
    </source>
</evidence>
<protein>
    <submittedName>
        <fullName evidence="2">Mpo1-like protein</fullName>
    </submittedName>
</protein>
<comment type="caution">
    <text evidence="2">The sequence shown here is derived from an EMBL/GenBank/DDBJ whole genome shotgun (WGS) entry which is preliminary data.</text>
</comment>
<keyword evidence="1" id="KW-1133">Transmembrane helix</keyword>
<evidence type="ECO:0000313" key="2">
    <source>
        <dbReference type="EMBL" id="MFD0945733.1"/>
    </source>
</evidence>
<feature type="transmembrane region" description="Helical" evidence="1">
    <location>
        <begin position="26"/>
        <end position="43"/>
    </location>
</feature>
<reference evidence="3" key="1">
    <citation type="journal article" date="2019" name="Int. J. Syst. Evol. Microbiol.">
        <title>The Global Catalogue of Microorganisms (GCM) 10K type strain sequencing project: providing services to taxonomists for standard genome sequencing and annotation.</title>
        <authorList>
            <consortium name="The Broad Institute Genomics Platform"/>
            <consortium name="The Broad Institute Genome Sequencing Center for Infectious Disease"/>
            <person name="Wu L."/>
            <person name="Ma J."/>
        </authorList>
    </citation>
    <scope>NUCLEOTIDE SEQUENCE [LARGE SCALE GENOMIC DNA]</scope>
    <source>
        <strain evidence="3">CCUG 62982</strain>
    </source>
</reference>
<dbReference type="Pfam" id="PF06127">
    <property type="entry name" value="Mpo1-like"/>
    <property type="match status" value="1"/>
</dbReference>
<proteinExistence type="predicted"/>
<keyword evidence="3" id="KW-1185">Reference proteome</keyword>
<gene>
    <name evidence="2" type="ORF">ACFQ1E_05220</name>
</gene>